<name>A0A9W7XV34_9FUNG</name>
<accession>A0A9W7XV34</accession>
<dbReference type="SUPFAM" id="SSF90229">
    <property type="entry name" value="CCCH zinc finger"/>
    <property type="match status" value="1"/>
</dbReference>
<reference evidence="7" key="1">
    <citation type="submission" date="2022-07" db="EMBL/GenBank/DDBJ databases">
        <title>Phylogenomic reconstructions and comparative analyses of Kickxellomycotina fungi.</title>
        <authorList>
            <person name="Reynolds N.K."/>
            <person name="Stajich J.E."/>
            <person name="Barry K."/>
            <person name="Grigoriev I.V."/>
            <person name="Crous P."/>
            <person name="Smith M.E."/>
        </authorList>
    </citation>
    <scope>NUCLEOTIDE SEQUENCE</scope>
    <source>
        <strain evidence="7">BCRC 34381</strain>
    </source>
</reference>
<dbReference type="InterPro" id="IPR000571">
    <property type="entry name" value="Znf_CCCH"/>
</dbReference>
<comment type="caution">
    <text evidence="7">The sequence shown here is derived from an EMBL/GenBank/DDBJ whole genome shotgun (WGS) entry which is preliminary data.</text>
</comment>
<dbReference type="InterPro" id="IPR036855">
    <property type="entry name" value="Znf_CCCH_sf"/>
</dbReference>
<dbReference type="GO" id="GO:0008270">
    <property type="term" value="F:zinc ion binding"/>
    <property type="evidence" value="ECO:0007669"/>
    <property type="project" value="UniProtKB-KW"/>
</dbReference>
<dbReference type="Gene3D" id="4.10.1000.10">
    <property type="entry name" value="Zinc finger, CCCH-type"/>
    <property type="match status" value="1"/>
</dbReference>
<feature type="region of interest" description="Disordered" evidence="5">
    <location>
        <begin position="46"/>
        <end position="78"/>
    </location>
</feature>
<keyword evidence="3 4" id="KW-0862">Zinc</keyword>
<protein>
    <recommendedName>
        <fullName evidence="6">C3H1-type domain-containing protein</fullName>
    </recommendedName>
</protein>
<dbReference type="InterPro" id="IPR041686">
    <property type="entry name" value="Znf-CCCH_3"/>
</dbReference>
<keyword evidence="8" id="KW-1185">Reference proteome</keyword>
<dbReference type="PANTHER" id="PTHR15725:SF14">
    <property type="entry name" value="ZINC FINGER CCCH DOMAIN-CONTAINING PROTEIN 11A"/>
    <property type="match status" value="1"/>
</dbReference>
<dbReference type="SMART" id="SM00356">
    <property type="entry name" value="ZnF_C3H1"/>
    <property type="match status" value="3"/>
</dbReference>
<evidence type="ECO:0000256" key="4">
    <source>
        <dbReference type="PROSITE-ProRule" id="PRU00723"/>
    </source>
</evidence>
<evidence type="ECO:0000313" key="7">
    <source>
        <dbReference type="EMBL" id="KAJ1718988.1"/>
    </source>
</evidence>
<evidence type="ECO:0000259" key="6">
    <source>
        <dbReference type="PROSITE" id="PS50103"/>
    </source>
</evidence>
<dbReference type="Pfam" id="PF15663">
    <property type="entry name" value="zf-CCCH_3"/>
    <property type="match status" value="1"/>
</dbReference>
<dbReference type="PROSITE" id="PS50103">
    <property type="entry name" value="ZF_C3H1"/>
    <property type="match status" value="2"/>
</dbReference>
<evidence type="ECO:0000313" key="8">
    <source>
        <dbReference type="Proteomes" id="UP001143981"/>
    </source>
</evidence>
<organism evidence="7 8">
    <name type="scientific">Coemansia biformis</name>
    <dbReference type="NCBI Taxonomy" id="1286918"/>
    <lineage>
        <taxon>Eukaryota</taxon>
        <taxon>Fungi</taxon>
        <taxon>Fungi incertae sedis</taxon>
        <taxon>Zoopagomycota</taxon>
        <taxon>Kickxellomycotina</taxon>
        <taxon>Kickxellomycetes</taxon>
        <taxon>Kickxellales</taxon>
        <taxon>Kickxellaceae</taxon>
        <taxon>Coemansia</taxon>
    </lineage>
</organism>
<feature type="non-terminal residue" evidence="7">
    <location>
        <position position="141"/>
    </location>
</feature>
<dbReference type="PANTHER" id="PTHR15725">
    <property type="entry name" value="ZN-FINGER, C-X8-C-X5-C-X3-H TYPE-CONTAINING"/>
    <property type="match status" value="1"/>
</dbReference>
<proteinExistence type="predicted"/>
<keyword evidence="2 4" id="KW-0863">Zinc-finger</keyword>
<dbReference type="OrthoDB" id="5395350at2759"/>
<evidence type="ECO:0000256" key="1">
    <source>
        <dbReference type="ARBA" id="ARBA00022723"/>
    </source>
</evidence>
<sequence>MAGKTIDCRFFLLGSCRNGDACPFRHSEGVQASQEACAEFAQTGQCSDSACGKRHGEAPRRATKPPSEVPCRNEENGGTCTRPNCIFKHAKAKATSSGGGLNAGAKVFVPRAKAAAGMEWTAESTAKPAAKPAQQQTFGNM</sequence>
<evidence type="ECO:0000256" key="3">
    <source>
        <dbReference type="ARBA" id="ARBA00022833"/>
    </source>
</evidence>
<evidence type="ECO:0000256" key="2">
    <source>
        <dbReference type="ARBA" id="ARBA00022771"/>
    </source>
</evidence>
<evidence type="ECO:0000256" key="5">
    <source>
        <dbReference type="SAM" id="MobiDB-lite"/>
    </source>
</evidence>
<feature type="domain" description="C3H1-type" evidence="6">
    <location>
        <begin position="2"/>
        <end position="29"/>
    </location>
</feature>
<feature type="zinc finger region" description="C3H1-type" evidence="4">
    <location>
        <begin position="65"/>
        <end position="92"/>
    </location>
</feature>
<feature type="domain" description="C3H1-type" evidence="6">
    <location>
        <begin position="65"/>
        <end position="92"/>
    </location>
</feature>
<gene>
    <name evidence="7" type="ORF">LPJ61_006408</name>
</gene>
<dbReference type="Proteomes" id="UP001143981">
    <property type="component" value="Unassembled WGS sequence"/>
</dbReference>
<dbReference type="Gene3D" id="2.30.30.1190">
    <property type="match status" value="1"/>
</dbReference>
<feature type="zinc finger region" description="C3H1-type" evidence="4">
    <location>
        <begin position="2"/>
        <end position="29"/>
    </location>
</feature>
<dbReference type="EMBL" id="JANBOI010003079">
    <property type="protein sequence ID" value="KAJ1718988.1"/>
    <property type="molecule type" value="Genomic_DNA"/>
</dbReference>
<dbReference type="AlphaFoldDB" id="A0A9W7XV34"/>
<keyword evidence="1 4" id="KW-0479">Metal-binding</keyword>